<dbReference type="PROSITE" id="PS50927">
    <property type="entry name" value="BULB_LECTIN"/>
    <property type="match status" value="1"/>
</dbReference>
<feature type="chain" id="PRO_5035758433" description="Bulb-type lectin domain-containing protein" evidence="1">
    <location>
        <begin position="22"/>
        <end position="204"/>
    </location>
</feature>
<sequence>MDSGKVLPTLFLLLRLLPVWTSPSPTLGLSSRLNVNDTLVSPWGHFELGIFAFGPSQGPKYQLCIRYAAPIEQVVTWVANRDVPLSNKAYLELSTVDRNLQLFDPANGLNKRLWISSNTERIAITAQLLDMGNLVLMDSNGTITWDSFKNSSTTDTLLPGQYLYKNDTKRNTLTSWLTNDNPATGKNGTYTFGWGTLASVSGPI</sequence>
<reference evidence="3" key="1">
    <citation type="submission" date="2020-06" db="EMBL/GenBank/DDBJ databases">
        <title>WGS assembly of Ceratodon purpureus strain R40.</title>
        <authorList>
            <person name="Carey S.B."/>
            <person name="Jenkins J."/>
            <person name="Shu S."/>
            <person name="Lovell J.T."/>
            <person name="Sreedasyam A."/>
            <person name="Maumus F."/>
            <person name="Tiley G.P."/>
            <person name="Fernandez-Pozo N."/>
            <person name="Barry K."/>
            <person name="Chen C."/>
            <person name="Wang M."/>
            <person name="Lipzen A."/>
            <person name="Daum C."/>
            <person name="Saski C.A."/>
            <person name="Payton A.C."/>
            <person name="Mcbreen J.C."/>
            <person name="Conrad R.E."/>
            <person name="Kollar L.M."/>
            <person name="Olsson S."/>
            <person name="Huttunen S."/>
            <person name="Landis J.B."/>
            <person name="Wickett N.J."/>
            <person name="Johnson M.G."/>
            <person name="Rensing S.A."/>
            <person name="Grimwood J."/>
            <person name="Schmutz J."/>
            <person name="Mcdaniel S.F."/>
        </authorList>
    </citation>
    <scope>NUCLEOTIDE SEQUENCE</scope>
    <source>
        <strain evidence="3">R40</strain>
    </source>
</reference>
<evidence type="ECO:0000313" key="3">
    <source>
        <dbReference type="EMBL" id="KAG0574804.1"/>
    </source>
</evidence>
<evidence type="ECO:0000313" key="4">
    <source>
        <dbReference type="Proteomes" id="UP000822688"/>
    </source>
</evidence>
<protein>
    <recommendedName>
        <fullName evidence="2">Bulb-type lectin domain-containing protein</fullName>
    </recommendedName>
</protein>
<dbReference type="Gene3D" id="2.90.10.10">
    <property type="entry name" value="Bulb-type lectin domain"/>
    <property type="match status" value="1"/>
</dbReference>
<gene>
    <name evidence="3" type="ORF">KC19_VG292900</name>
</gene>
<dbReference type="InterPro" id="IPR001480">
    <property type="entry name" value="Bulb-type_lectin_dom"/>
</dbReference>
<dbReference type="EMBL" id="CM026426">
    <property type="protein sequence ID" value="KAG0574804.1"/>
    <property type="molecule type" value="Genomic_DNA"/>
</dbReference>
<keyword evidence="1" id="KW-0732">Signal</keyword>
<dbReference type="InterPro" id="IPR036426">
    <property type="entry name" value="Bulb-type_lectin_dom_sf"/>
</dbReference>
<evidence type="ECO:0000259" key="2">
    <source>
        <dbReference type="PROSITE" id="PS50927"/>
    </source>
</evidence>
<dbReference type="PANTHER" id="PTHR32444">
    <property type="entry name" value="BULB-TYPE LECTIN DOMAIN-CONTAINING PROTEIN"/>
    <property type="match status" value="1"/>
</dbReference>
<dbReference type="PANTHER" id="PTHR32444:SF247">
    <property type="entry name" value="OS01G0958200 PROTEIN"/>
    <property type="match status" value="1"/>
</dbReference>
<comment type="caution">
    <text evidence="3">The sequence shown here is derived from an EMBL/GenBank/DDBJ whole genome shotgun (WGS) entry which is preliminary data.</text>
</comment>
<dbReference type="SUPFAM" id="SSF51110">
    <property type="entry name" value="alpha-D-mannose-specific plant lectins"/>
    <property type="match status" value="1"/>
</dbReference>
<organism evidence="3 4">
    <name type="scientific">Ceratodon purpureus</name>
    <name type="common">Fire moss</name>
    <name type="synonym">Dicranum purpureum</name>
    <dbReference type="NCBI Taxonomy" id="3225"/>
    <lineage>
        <taxon>Eukaryota</taxon>
        <taxon>Viridiplantae</taxon>
        <taxon>Streptophyta</taxon>
        <taxon>Embryophyta</taxon>
        <taxon>Bryophyta</taxon>
        <taxon>Bryophytina</taxon>
        <taxon>Bryopsida</taxon>
        <taxon>Dicranidae</taxon>
        <taxon>Pseudoditrichales</taxon>
        <taxon>Ditrichaceae</taxon>
        <taxon>Ceratodon</taxon>
    </lineage>
</organism>
<feature type="domain" description="Bulb-type lectin" evidence="2">
    <location>
        <begin position="24"/>
        <end position="149"/>
    </location>
</feature>
<proteinExistence type="predicted"/>
<keyword evidence="4" id="KW-1185">Reference proteome</keyword>
<dbReference type="Pfam" id="PF01453">
    <property type="entry name" value="B_lectin"/>
    <property type="match status" value="1"/>
</dbReference>
<accession>A0A8T0HUZ1</accession>
<feature type="signal peptide" evidence="1">
    <location>
        <begin position="1"/>
        <end position="21"/>
    </location>
</feature>
<evidence type="ECO:0000256" key="1">
    <source>
        <dbReference type="SAM" id="SignalP"/>
    </source>
</evidence>
<dbReference type="Proteomes" id="UP000822688">
    <property type="component" value="Chromosome V"/>
</dbReference>
<dbReference type="SMART" id="SM00108">
    <property type="entry name" value="B_lectin"/>
    <property type="match status" value="1"/>
</dbReference>
<dbReference type="AlphaFoldDB" id="A0A8T0HUZ1"/>
<name>A0A8T0HUZ1_CERPU</name>